<organism evidence="2">
    <name type="scientific">marine metagenome</name>
    <dbReference type="NCBI Taxonomy" id="408172"/>
    <lineage>
        <taxon>unclassified sequences</taxon>
        <taxon>metagenomes</taxon>
        <taxon>ecological metagenomes</taxon>
    </lineage>
</organism>
<protein>
    <submittedName>
        <fullName evidence="2">Uncharacterized protein</fullName>
    </submittedName>
</protein>
<gene>
    <name evidence="2" type="ORF">METZ01_LOCUS357938</name>
</gene>
<keyword evidence="1" id="KW-0472">Membrane</keyword>
<dbReference type="AlphaFoldDB" id="A0A382S5A1"/>
<feature type="transmembrane region" description="Helical" evidence="1">
    <location>
        <begin position="21"/>
        <end position="54"/>
    </location>
</feature>
<evidence type="ECO:0000313" key="2">
    <source>
        <dbReference type="EMBL" id="SVD05084.1"/>
    </source>
</evidence>
<dbReference type="EMBL" id="UINC01126540">
    <property type="protein sequence ID" value="SVD05084.1"/>
    <property type="molecule type" value="Genomic_DNA"/>
</dbReference>
<keyword evidence="1" id="KW-1133">Transmembrane helix</keyword>
<proteinExistence type="predicted"/>
<keyword evidence="1" id="KW-0812">Transmembrane</keyword>
<reference evidence="2" key="1">
    <citation type="submission" date="2018-05" db="EMBL/GenBank/DDBJ databases">
        <authorList>
            <person name="Lanie J.A."/>
            <person name="Ng W.-L."/>
            <person name="Kazmierczak K.M."/>
            <person name="Andrzejewski T.M."/>
            <person name="Davidsen T.M."/>
            <person name="Wayne K.J."/>
            <person name="Tettelin H."/>
            <person name="Glass J.I."/>
            <person name="Rusch D."/>
            <person name="Podicherti R."/>
            <person name="Tsui H.-C.T."/>
            <person name="Winkler M.E."/>
        </authorList>
    </citation>
    <scope>NUCLEOTIDE SEQUENCE</scope>
</reference>
<feature type="transmembrane region" description="Helical" evidence="1">
    <location>
        <begin position="60"/>
        <end position="77"/>
    </location>
</feature>
<evidence type="ECO:0000256" key="1">
    <source>
        <dbReference type="SAM" id="Phobius"/>
    </source>
</evidence>
<sequence>MSFYYDDGQPDDEDEGGFREIIAVVIAMLQILAIPFVILCGIVLLIGLVVWLFFMHSGLGFAALGLLGLVLVGRVFWELRHPPKLKL</sequence>
<name>A0A382S5A1_9ZZZZ</name>
<accession>A0A382S5A1</accession>